<keyword evidence="10" id="KW-1185">Reference proteome</keyword>
<evidence type="ECO:0000313" key="10">
    <source>
        <dbReference type="Proteomes" id="UP000828390"/>
    </source>
</evidence>
<protein>
    <submittedName>
        <fullName evidence="9">Uncharacterized protein</fullName>
    </submittedName>
</protein>
<evidence type="ECO:0000256" key="1">
    <source>
        <dbReference type="ARBA" id="ARBA00022723"/>
    </source>
</evidence>
<keyword evidence="3" id="KW-0862">Zinc</keyword>
<dbReference type="SMART" id="SM00336">
    <property type="entry name" value="BBOX"/>
    <property type="match status" value="2"/>
</dbReference>
<sequence length="672" mass="75848">MAETDDKKVLRMSLICSICLNRLEKPRSLPCFHTFCEQCLRNYLLNAPQKPDATKSGIPCPTCKVPTFAPKKALPVEDWAACFPVNHLVGTLIDIVPVSARLEFCEPCKLNKASKIAMSWCQQCNEALCEDCTKCHKSMKATSAHEISGLENVRSNPQPSVKEEVMCREHGKKEVDMYCKDHEEPGCGVCMASDHRKCEHVMQIEEVIKKQSLTDQSELIKRMDNLISNADILKKERQDVMRGTMAQKTRMLKEIADTKKRLLDHIEKIESQILSKFNVICQTDFAIIQEQIDYCNSVQSAMHHAKTDIATAKEQNLKKREFIVTQQIQKKYEECTEGIEKIKENSARINYAFAEDRQVAETLGALKVLGHLDIKHFYPNRKVEAPPPPPPPKTPEDDEKKVTKKVKTFNAKVKGDKRECKITAINLWNDKRVLLADNGNSRLKLFGEFGDLTSSFVCVNPPWDFTFIDKGKCAVTFPNERKIRIFKVLDTITEAGSVQTQRGSNGICMAEDDLVVTFGSGCIRIISLDGVVKMMVDTDYIGKRVFSNPEYVTFNSVTSTVFVSDYNNHSVTALRYETGRVDKTPVFIYPVSGPRGVEVDIHGNLYVCGYWSNDIHKVKDKGAFRQILVDSLARPMCISFNDEGSKFALAEQGNPNNIKVFRVIAASEVEDM</sequence>
<dbReference type="AlphaFoldDB" id="A0A9D4HAC7"/>
<feature type="region of interest" description="Disordered" evidence="6">
    <location>
        <begin position="380"/>
        <end position="402"/>
    </location>
</feature>
<dbReference type="PROSITE" id="PS00518">
    <property type="entry name" value="ZF_RING_1"/>
    <property type="match status" value="1"/>
</dbReference>
<dbReference type="PROSITE" id="PS50089">
    <property type="entry name" value="ZF_RING_2"/>
    <property type="match status" value="1"/>
</dbReference>
<dbReference type="Gene3D" id="2.120.10.30">
    <property type="entry name" value="TolB, C-terminal domain"/>
    <property type="match status" value="1"/>
</dbReference>
<evidence type="ECO:0000256" key="2">
    <source>
        <dbReference type="ARBA" id="ARBA00022771"/>
    </source>
</evidence>
<dbReference type="InterPro" id="IPR047153">
    <property type="entry name" value="TRIM45/56/19-like"/>
</dbReference>
<dbReference type="Gene3D" id="3.30.40.10">
    <property type="entry name" value="Zinc/RING finger domain, C3HC4 (zinc finger)"/>
    <property type="match status" value="1"/>
</dbReference>
<dbReference type="InterPro" id="IPR018957">
    <property type="entry name" value="Znf_C3HC4_RING-type"/>
</dbReference>
<dbReference type="InterPro" id="IPR013083">
    <property type="entry name" value="Znf_RING/FYVE/PHD"/>
</dbReference>
<dbReference type="Proteomes" id="UP000828390">
    <property type="component" value="Unassembled WGS sequence"/>
</dbReference>
<comment type="caution">
    <text evidence="9">The sequence shown here is derived from an EMBL/GenBank/DDBJ whole genome shotgun (WGS) entry which is preliminary data.</text>
</comment>
<dbReference type="SUPFAM" id="SSF63829">
    <property type="entry name" value="Calcium-dependent phosphotriesterase"/>
    <property type="match status" value="1"/>
</dbReference>
<evidence type="ECO:0000256" key="5">
    <source>
        <dbReference type="SAM" id="Coils"/>
    </source>
</evidence>
<evidence type="ECO:0000259" key="7">
    <source>
        <dbReference type="PROSITE" id="PS50089"/>
    </source>
</evidence>
<dbReference type="SUPFAM" id="SSF57845">
    <property type="entry name" value="B-box zinc-binding domain"/>
    <property type="match status" value="1"/>
</dbReference>
<keyword evidence="5" id="KW-0175">Coiled coil</keyword>
<dbReference type="Gene3D" id="3.30.160.60">
    <property type="entry name" value="Classic Zinc Finger"/>
    <property type="match status" value="1"/>
</dbReference>
<dbReference type="CDD" id="cd19756">
    <property type="entry name" value="Bbox2"/>
    <property type="match status" value="1"/>
</dbReference>
<evidence type="ECO:0000259" key="8">
    <source>
        <dbReference type="PROSITE" id="PS50119"/>
    </source>
</evidence>
<feature type="coiled-coil region" evidence="5">
    <location>
        <begin position="216"/>
        <end position="272"/>
    </location>
</feature>
<evidence type="ECO:0000256" key="3">
    <source>
        <dbReference type="ARBA" id="ARBA00022833"/>
    </source>
</evidence>
<dbReference type="InterPro" id="IPR017907">
    <property type="entry name" value="Znf_RING_CS"/>
</dbReference>
<evidence type="ECO:0000313" key="9">
    <source>
        <dbReference type="EMBL" id="KAH3829784.1"/>
    </source>
</evidence>
<dbReference type="InterPro" id="IPR001841">
    <property type="entry name" value="Znf_RING"/>
</dbReference>
<reference evidence="9" key="2">
    <citation type="submission" date="2020-11" db="EMBL/GenBank/DDBJ databases">
        <authorList>
            <person name="McCartney M.A."/>
            <person name="Auch B."/>
            <person name="Kono T."/>
            <person name="Mallez S."/>
            <person name="Becker A."/>
            <person name="Gohl D.M."/>
            <person name="Silverstein K.A.T."/>
            <person name="Koren S."/>
            <person name="Bechman K.B."/>
            <person name="Herman A."/>
            <person name="Abrahante J.E."/>
            <person name="Garbe J."/>
        </authorList>
    </citation>
    <scope>NUCLEOTIDE SEQUENCE</scope>
    <source>
        <strain evidence="9">Duluth1</strain>
        <tissue evidence="9">Whole animal</tissue>
    </source>
</reference>
<dbReference type="SUPFAM" id="SSF57850">
    <property type="entry name" value="RING/U-box"/>
    <property type="match status" value="1"/>
</dbReference>
<dbReference type="EMBL" id="JAIWYP010000004">
    <property type="protein sequence ID" value="KAH3829784.1"/>
    <property type="molecule type" value="Genomic_DNA"/>
</dbReference>
<name>A0A9D4HAC7_DREPO</name>
<dbReference type="PANTHER" id="PTHR25462">
    <property type="entry name" value="BONUS, ISOFORM C-RELATED"/>
    <property type="match status" value="1"/>
</dbReference>
<dbReference type="SMART" id="SM00184">
    <property type="entry name" value="RING"/>
    <property type="match status" value="1"/>
</dbReference>
<dbReference type="PANTHER" id="PTHR25462:SF296">
    <property type="entry name" value="MEIOTIC P26, ISOFORM F"/>
    <property type="match status" value="1"/>
</dbReference>
<feature type="domain" description="B box-type" evidence="8">
    <location>
        <begin position="162"/>
        <end position="196"/>
    </location>
</feature>
<feature type="domain" description="B box-type" evidence="8">
    <location>
        <begin position="100"/>
        <end position="150"/>
    </location>
</feature>
<dbReference type="InterPro" id="IPR011042">
    <property type="entry name" value="6-blade_b-propeller_TolB-like"/>
</dbReference>
<dbReference type="PROSITE" id="PS50119">
    <property type="entry name" value="ZF_BBOX"/>
    <property type="match status" value="2"/>
</dbReference>
<accession>A0A9D4HAC7</accession>
<keyword evidence="1" id="KW-0479">Metal-binding</keyword>
<reference evidence="9" key="1">
    <citation type="journal article" date="2019" name="bioRxiv">
        <title>The Genome of the Zebra Mussel, Dreissena polymorpha: A Resource for Invasive Species Research.</title>
        <authorList>
            <person name="McCartney M.A."/>
            <person name="Auch B."/>
            <person name="Kono T."/>
            <person name="Mallez S."/>
            <person name="Zhang Y."/>
            <person name="Obille A."/>
            <person name="Becker A."/>
            <person name="Abrahante J.E."/>
            <person name="Garbe J."/>
            <person name="Badalamenti J.P."/>
            <person name="Herman A."/>
            <person name="Mangelson H."/>
            <person name="Liachko I."/>
            <person name="Sullivan S."/>
            <person name="Sone E.D."/>
            <person name="Koren S."/>
            <person name="Silverstein K.A.T."/>
            <person name="Beckman K.B."/>
            <person name="Gohl D.M."/>
        </authorList>
    </citation>
    <scope>NUCLEOTIDE SEQUENCE</scope>
    <source>
        <strain evidence="9">Duluth1</strain>
        <tissue evidence="9">Whole animal</tissue>
    </source>
</reference>
<evidence type="ECO:0000256" key="6">
    <source>
        <dbReference type="SAM" id="MobiDB-lite"/>
    </source>
</evidence>
<feature type="domain" description="RING-type" evidence="7">
    <location>
        <begin position="16"/>
        <end position="64"/>
    </location>
</feature>
<keyword evidence="2 4" id="KW-0863">Zinc-finger</keyword>
<organism evidence="9 10">
    <name type="scientific">Dreissena polymorpha</name>
    <name type="common">Zebra mussel</name>
    <name type="synonym">Mytilus polymorpha</name>
    <dbReference type="NCBI Taxonomy" id="45954"/>
    <lineage>
        <taxon>Eukaryota</taxon>
        <taxon>Metazoa</taxon>
        <taxon>Spiralia</taxon>
        <taxon>Lophotrochozoa</taxon>
        <taxon>Mollusca</taxon>
        <taxon>Bivalvia</taxon>
        <taxon>Autobranchia</taxon>
        <taxon>Heteroconchia</taxon>
        <taxon>Euheterodonta</taxon>
        <taxon>Imparidentia</taxon>
        <taxon>Neoheterodontei</taxon>
        <taxon>Myida</taxon>
        <taxon>Dreissenoidea</taxon>
        <taxon>Dreissenidae</taxon>
        <taxon>Dreissena</taxon>
    </lineage>
</organism>
<dbReference type="GO" id="GO:0008270">
    <property type="term" value="F:zinc ion binding"/>
    <property type="evidence" value="ECO:0007669"/>
    <property type="project" value="UniProtKB-KW"/>
</dbReference>
<dbReference type="Pfam" id="PF00097">
    <property type="entry name" value="zf-C3HC4"/>
    <property type="match status" value="1"/>
</dbReference>
<proteinExistence type="predicted"/>
<dbReference type="CDD" id="cd19757">
    <property type="entry name" value="Bbox1"/>
    <property type="match status" value="1"/>
</dbReference>
<dbReference type="InterPro" id="IPR000315">
    <property type="entry name" value="Znf_B-box"/>
</dbReference>
<gene>
    <name evidence="9" type="ORF">DPMN_103013</name>
</gene>
<evidence type="ECO:0000256" key="4">
    <source>
        <dbReference type="PROSITE-ProRule" id="PRU00024"/>
    </source>
</evidence>